<reference evidence="4 5" key="1">
    <citation type="submission" date="2020-02" db="EMBL/GenBank/DDBJ databases">
        <title>Acidophilic actinobacteria isolated from forest soil.</title>
        <authorList>
            <person name="Golinska P."/>
        </authorList>
    </citation>
    <scope>NUCLEOTIDE SEQUENCE [LARGE SCALE GENOMIC DNA]</scope>
    <source>
        <strain evidence="4 5">NL8</strain>
    </source>
</reference>
<comment type="caution">
    <text evidence="4">The sequence shown here is derived from an EMBL/GenBank/DDBJ whole genome shotgun (WGS) entry which is preliminary data.</text>
</comment>
<comment type="similarity">
    <text evidence="1">Belongs to the short-chain dehydrogenases/reductases (SDR) family.</text>
</comment>
<evidence type="ECO:0000256" key="1">
    <source>
        <dbReference type="ARBA" id="ARBA00006484"/>
    </source>
</evidence>
<feature type="domain" description="Ketoreductase" evidence="3">
    <location>
        <begin position="3"/>
        <end position="177"/>
    </location>
</feature>
<dbReference type="InterPro" id="IPR002347">
    <property type="entry name" value="SDR_fam"/>
</dbReference>
<dbReference type="SUPFAM" id="SSF51735">
    <property type="entry name" value="NAD(P)-binding Rossmann-fold domains"/>
    <property type="match status" value="1"/>
</dbReference>
<dbReference type="Proteomes" id="UP000730482">
    <property type="component" value="Unassembled WGS sequence"/>
</dbReference>
<dbReference type="PRINTS" id="PR00081">
    <property type="entry name" value="GDHRDH"/>
</dbReference>
<dbReference type="PANTHER" id="PTHR43669:SF3">
    <property type="entry name" value="ALCOHOL DEHYDROGENASE, PUTATIVE (AFU_ORTHOLOGUE AFUA_3G03445)-RELATED"/>
    <property type="match status" value="1"/>
</dbReference>
<dbReference type="PANTHER" id="PTHR43669">
    <property type="entry name" value="5-KETO-D-GLUCONATE 5-REDUCTASE"/>
    <property type="match status" value="1"/>
</dbReference>
<evidence type="ECO:0000256" key="2">
    <source>
        <dbReference type="ARBA" id="ARBA00023002"/>
    </source>
</evidence>
<accession>A0ABS5L248</accession>
<protein>
    <submittedName>
        <fullName evidence="4">SDR family oxidoreductase</fullName>
    </submittedName>
</protein>
<dbReference type="InterPro" id="IPR036291">
    <property type="entry name" value="NAD(P)-bd_dom_sf"/>
</dbReference>
<dbReference type="InterPro" id="IPR020904">
    <property type="entry name" value="Sc_DH/Rdtase_CS"/>
</dbReference>
<dbReference type="SMART" id="SM00822">
    <property type="entry name" value="PKS_KR"/>
    <property type="match status" value="1"/>
</dbReference>
<keyword evidence="5" id="KW-1185">Reference proteome</keyword>
<dbReference type="RefSeq" id="WP_212017787.1">
    <property type="nucleotide sequence ID" value="NZ_JAAFYZ010000182.1"/>
</dbReference>
<name>A0ABS5L248_9ACTN</name>
<dbReference type="CDD" id="cd05233">
    <property type="entry name" value="SDR_c"/>
    <property type="match status" value="1"/>
</dbReference>
<dbReference type="Pfam" id="PF13561">
    <property type="entry name" value="adh_short_C2"/>
    <property type="match status" value="1"/>
</dbReference>
<dbReference type="InterPro" id="IPR057326">
    <property type="entry name" value="KR_dom"/>
</dbReference>
<proteinExistence type="inferred from homology"/>
<dbReference type="PROSITE" id="PS00061">
    <property type="entry name" value="ADH_SHORT"/>
    <property type="match status" value="1"/>
</dbReference>
<evidence type="ECO:0000259" key="3">
    <source>
        <dbReference type="SMART" id="SM00822"/>
    </source>
</evidence>
<gene>
    <name evidence="4" type="ORF">KGQ19_36270</name>
</gene>
<sequence>MTRTVLITGATRGIGRAVAARFVADGARVTITGRRAELVEGAAKELGATGVVCDATDPRAVQALAERFDTLDVLVNCAGGLGNPEPAATELESVLAQWRADLNGNLLSAVLTTTALKPVLAPGGTAVAVGSIGAERRGGSYGAAKAALGAWYAALSAELGPRGVTANVISPGYIADTDFFQGAMTDAREAALIAETHDKRAGTPDDIAETAFFLASVGARHITGQTIHVNGGAFTTR</sequence>
<dbReference type="Gene3D" id="3.40.50.720">
    <property type="entry name" value="NAD(P)-binding Rossmann-like Domain"/>
    <property type="match status" value="1"/>
</dbReference>
<evidence type="ECO:0000313" key="4">
    <source>
        <dbReference type="EMBL" id="MBS2552325.1"/>
    </source>
</evidence>
<evidence type="ECO:0000313" key="5">
    <source>
        <dbReference type="Proteomes" id="UP000730482"/>
    </source>
</evidence>
<keyword evidence="2" id="KW-0560">Oxidoreductase</keyword>
<dbReference type="EMBL" id="JAAFYZ010000182">
    <property type="protein sequence ID" value="MBS2552325.1"/>
    <property type="molecule type" value="Genomic_DNA"/>
</dbReference>
<organism evidence="4 5">
    <name type="scientific">Catenulispora pinistramenti</name>
    <dbReference type="NCBI Taxonomy" id="2705254"/>
    <lineage>
        <taxon>Bacteria</taxon>
        <taxon>Bacillati</taxon>
        <taxon>Actinomycetota</taxon>
        <taxon>Actinomycetes</taxon>
        <taxon>Catenulisporales</taxon>
        <taxon>Catenulisporaceae</taxon>
        <taxon>Catenulispora</taxon>
    </lineage>
</organism>